<keyword evidence="1" id="KW-1133">Transmembrane helix</keyword>
<accession>A0A1Y5TS37</accession>
<protein>
    <submittedName>
        <fullName evidence="2">Uncharacterized protein</fullName>
    </submittedName>
</protein>
<keyword evidence="3" id="KW-1185">Reference proteome</keyword>
<evidence type="ECO:0000313" key="3">
    <source>
        <dbReference type="Proteomes" id="UP000193862"/>
    </source>
</evidence>
<keyword evidence="1" id="KW-0812">Transmembrane</keyword>
<organism evidence="2 3">
    <name type="scientific">Aquimixticola soesokkakensis</name>
    <dbReference type="NCBI Taxonomy" id="1519096"/>
    <lineage>
        <taxon>Bacteria</taxon>
        <taxon>Pseudomonadati</taxon>
        <taxon>Pseudomonadota</taxon>
        <taxon>Alphaproteobacteria</taxon>
        <taxon>Rhodobacterales</taxon>
        <taxon>Paracoccaceae</taxon>
        <taxon>Aquimixticola</taxon>
    </lineage>
</organism>
<proteinExistence type="predicted"/>
<sequence length="57" mass="6258">MVKIVTLFLIAMMVIALFGRFRFPNAPLSKFKKTAKCPACGRPEIGRGSCPCGAKRK</sequence>
<reference evidence="2 3" key="1">
    <citation type="submission" date="2017-03" db="EMBL/GenBank/DDBJ databases">
        <authorList>
            <person name="Afonso C.L."/>
            <person name="Miller P.J."/>
            <person name="Scott M.A."/>
            <person name="Spackman E."/>
            <person name="Goraichik I."/>
            <person name="Dimitrov K.M."/>
            <person name="Suarez D.L."/>
            <person name="Swayne D.E."/>
        </authorList>
    </citation>
    <scope>NUCLEOTIDE SEQUENCE [LARGE SCALE GENOMIC DNA]</scope>
    <source>
        <strain evidence="2 3">CECT 8620</strain>
    </source>
</reference>
<keyword evidence="1" id="KW-0472">Membrane</keyword>
<dbReference type="EMBL" id="FWFS01000013">
    <property type="protein sequence ID" value="SLN66901.1"/>
    <property type="molecule type" value="Genomic_DNA"/>
</dbReference>
<gene>
    <name evidence="2" type="ORF">AQS8620_03113</name>
</gene>
<name>A0A1Y5TS37_9RHOB</name>
<evidence type="ECO:0000256" key="1">
    <source>
        <dbReference type="SAM" id="Phobius"/>
    </source>
</evidence>
<dbReference type="AlphaFoldDB" id="A0A1Y5TS37"/>
<evidence type="ECO:0000313" key="2">
    <source>
        <dbReference type="EMBL" id="SLN66901.1"/>
    </source>
</evidence>
<dbReference type="Proteomes" id="UP000193862">
    <property type="component" value="Unassembled WGS sequence"/>
</dbReference>
<feature type="transmembrane region" description="Helical" evidence="1">
    <location>
        <begin position="6"/>
        <end position="23"/>
    </location>
</feature>